<dbReference type="PANTHER" id="PTHR43531:SF7">
    <property type="entry name" value="AEROTAXIS RECEPTOR"/>
    <property type="match status" value="1"/>
</dbReference>
<gene>
    <name evidence="9" type="ORF">OQ287_11180</name>
</gene>
<dbReference type="FunFam" id="1.10.287.950:FF:000001">
    <property type="entry name" value="Methyl-accepting chemotaxis sensory transducer"/>
    <property type="match status" value="1"/>
</dbReference>
<dbReference type="InterPro" id="IPR051310">
    <property type="entry name" value="MCP_chemotaxis"/>
</dbReference>
<dbReference type="PRINTS" id="PR00260">
    <property type="entry name" value="CHEMTRNSDUCR"/>
</dbReference>
<dbReference type="CDD" id="cd11386">
    <property type="entry name" value="MCP_signal"/>
    <property type="match status" value="1"/>
</dbReference>
<feature type="transmembrane region" description="Helical" evidence="6">
    <location>
        <begin position="192"/>
        <end position="216"/>
    </location>
</feature>
<accession>A0AA41ZHD9</accession>
<dbReference type="CDD" id="cd06225">
    <property type="entry name" value="HAMP"/>
    <property type="match status" value="1"/>
</dbReference>
<comment type="similarity">
    <text evidence="3">Belongs to the methyl-accepting chemotaxis (MCP) protein family.</text>
</comment>
<proteinExistence type="inferred from homology"/>
<dbReference type="EMBL" id="JAPIVE010000003">
    <property type="protein sequence ID" value="MCX2524802.1"/>
    <property type="molecule type" value="Genomic_DNA"/>
</dbReference>
<dbReference type="PROSITE" id="PS50111">
    <property type="entry name" value="CHEMOTAXIS_TRANSDUC_2"/>
    <property type="match status" value="1"/>
</dbReference>
<comment type="caution">
    <text evidence="9">The sequence shown here is derived from an EMBL/GenBank/DDBJ whole genome shotgun (WGS) entry which is preliminary data.</text>
</comment>
<keyword evidence="6" id="KW-0472">Membrane</keyword>
<dbReference type="PANTHER" id="PTHR43531">
    <property type="entry name" value="PROTEIN ICFG"/>
    <property type="match status" value="1"/>
</dbReference>
<feature type="domain" description="Methyl-accepting transducer" evidence="7">
    <location>
        <begin position="273"/>
        <end position="502"/>
    </location>
</feature>
<feature type="region of interest" description="Disordered" evidence="5">
    <location>
        <begin position="521"/>
        <end position="577"/>
    </location>
</feature>
<dbReference type="AlphaFoldDB" id="A0AA41ZHD9"/>
<evidence type="ECO:0000256" key="5">
    <source>
        <dbReference type="SAM" id="MobiDB-lite"/>
    </source>
</evidence>
<dbReference type="InterPro" id="IPR003660">
    <property type="entry name" value="HAMP_dom"/>
</dbReference>
<feature type="domain" description="HAMP" evidence="8">
    <location>
        <begin position="214"/>
        <end position="268"/>
    </location>
</feature>
<feature type="transmembrane region" description="Helical" evidence="6">
    <location>
        <begin position="12"/>
        <end position="34"/>
    </location>
</feature>
<dbReference type="Pfam" id="PF00015">
    <property type="entry name" value="MCPsignal"/>
    <property type="match status" value="1"/>
</dbReference>
<evidence type="ECO:0000313" key="10">
    <source>
        <dbReference type="Proteomes" id="UP001165678"/>
    </source>
</evidence>
<dbReference type="SMART" id="SM00304">
    <property type="entry name" value="HAMP"/>
    <property type="match status" value="1"/>
</dbReference>
<dbReference type="Proteomes" id="UP001165678">
    <property type="component" value="Unassembled WGS sequence"/>
</dbReference>
<dbReference type="Pfam" id="PF00672">
    <property type="entry name" value="HAMP"/>
    <property type="match status" value="1"/>
</dbReference>
<evidence type="ECO:0000259" key="7">
    <source>
        <dbReference type="PROSITE" id="PS50111"/>
    </source>
</evidence>
<evidence type="ECO:0000313" key="9">
    <source>
        <dbReference type="EMBL" id="MCX2524802.1"/>
    </source>
</evidence>
<comment type="subcellular location">
    <subcellularLocation>
        <location evidence="1">Membrane</location>
    </subcellularLocation>
</comment>
<evidence type="ECO:0000256" key="4">
    <source>
        <dbReference type="PROSITE-ProRule" id="PRU00284"/>
    </source>
</evidence>
<dbReference type="GO" id="GO:0007165">
    <property type="term" value="P:signal transduction"/>
    <property type="evidence" value="ECO:0007669"/>
    <property type="project" value="UniProtKB-KW"/>
</dbReference>
<dbReference type="InterPro" id="IPR004089">
    <property type="entry name" value="MCPsignal_dom"/>
</dbReference>
<evidence type="ECO:0000256" key="3">
    <source>
        <dbReference type="ARBA" id="ARBA00029447"/>
    </source>
</evidence>
<evidence type="ECO:0000256" key="1">
    <source>
        <dbReference type="ARBA" id="ARBA00004370"/>
    </source>
</evidence>
<dbReference type="SUPFAM" id="SSF58104">
    <property type="entry name" value="Methyl-accepting chemotaxis protein (MCP) signaling domain"/>
    <property type="match status" value="1"/>
</dbReference>
<dbReference type="GO" id="GO:0005886">
    <property type="term" value="C:plasma membrane"/>
    <property type="evidence" value="ECO:0007669"/>
    <property type="project" value="TreeGrafter"/>
</dbReference>
<keyword evidence="6" id="KW-0812">Transmembrane</keyword>
<evidence type="ECO:0000259" key="8">
    <source>
        <dbReference type="PROSITE" id="PS50885"/>
    </source>
</evidence>
<dbReference type="RefSeq" id="WP_265896469.1">
    <property type="nucleotide sequence ID" value="NZ_JAPIVE010000003.1"/>
</dbReference>
<name>A0AA41ZHD9_9GAMM</name>
<keyword evidence="2 4" id="KW-0807">Transducer</keyword>
<sequence length="577" mass="62262">MAIQFNSLKTKYMAAFMGVAIALLITLLLAELTISSTRDRMVEFSGTFNRAVSAVLNADRDLYQAHVAELNYLSLPSESKAAADAKADYEENAQQAFDRMKLYQSSLAAYPALVERVSDFEQHYSLWKQQSSQVFALKAAGDTAAATALSQGQSLDAFSRLRDVYDTAGEAADQKIDQLGAETLGYISNRMIMLWIVSGSAFIFSVVVALMGPTLLTRNIKKLINRIHDISNGEGDLTRRLDASRQDELGDLARAFNEFVEHIDETLSGVQHSTANVRGSANEIAGSSREMASRTEKTAANLEQTTASMEDMTQAVNKTSDAAREASRLSEQTAELARDGQQAMTAVEASMDNISTSAGKVSDIITLIDSIAFQTNLLALNASVEAARAGEHGRGFAVVAQEVRTLAGRAGDAAQNIRDLIMTSAEHTENGTRMVIQASETMTRILEGVEQVNTTINRISGESQGQSDGIRQISLAINELDQITQQNAAMVEESSAAADDLREQTSHLYQMISGFKLSKQAPTVAETSSHPAPSTAPAPAPAPKKAPAPVKPLAQKTATPPRRTVPDTVSEDDWTEF</sequence>
<dbReference type="GO" id="GO:0004888">
    <property type="term" value="F:transmembrane signaling receptor activity"/>
    <property type="evidence" value="ECO:0007669"/>
    <property type="project" value="InterPro"/>
</dbReference>
<dbReference type="PROSITE" id="PS50885">
    <property type="entry name" value="HAMP"/>
    <property type="match status" value="1"/>
</dbReference>
<keyword evidence="6" id="KW-1133">Transmembrane helix</keyword>
<keyword evidence="10" id="KW-1185">Reference proteome</keyword>
<dbReference type="GO" id="GO:0006935">
    <property type="term" value="P:chemotaxis"/>
    <property type="evidence" value="ECO:0007669"/>
    <property type="project" value="InterPro"/>
</dbReference>
<organism evidence="9 10">
    <name type="scientific">Larsenimonas rhizosphaerae</name>
    <dbReference type="NCBI Taxonomy" id="2944682"/>
    <lineage>
        <taxon>Bacteria</taxon>
        <taxon>Pseudomonadati</taxon>
        <taxon>Pseudomonadota</taxon>
        <taxon>Gammaproteobacteria</taxon>
        <taxon>Oceanospirillales</taxon>
        <taxon>Halomonadaceae</taxon>
        <taxon>Larsenimonas</taxon>
    </lineage>
</organism>
<dbReference type="SMART" id="SM00283">
    <property type="entry name" value="MA"/>
    <property type="match status" value="1"/>
</dbReference>
<dbReference type="InterPro" id="IPR004090">
    <property type="entry name" value="Chemotax_Me-accpt_rcpt"/>
</dbReference>
<dbReference type="Gene3D" id="1.10.287.950">
    <property type="entry name" value="Methyl-accepting chemotaxis protein"/>
    <property type="match status" value="1"/>
</dbReference>
<reference evidence="9" key="1">
    <citation type="submission" date="2022-11" db="EMBL/GenBank/DDBJ databases">
        <title>Larsenimonas rhizosphaerae sp. nov., isolated from a tidal mudflat.</title>
        <authorList>
            <person name="Lee S.D."/>
            <person name="Kim I.S."/>
        </authorList>
    </citation>
    <scope>NUCLEOTIDE SEQUENCE</scope>
    <source>
        <strain evidence="9">GH2-1</strain>
    </source>
</reference>
<feature type="compositionally biased region" description="Pro residues" evidence="5">
    <location>
        <begin position="534"/>
        <end position="550"/>
    </location>
</feature>
<evidence type="ECO:0000256" key="6">
    <source>
        <dbReference type="SAM" id="Phobius"/>
    </source>
</evidence>
<protein>
    <submittedName>
        <fullName evidence="9">Methyl-accepting chemotaxis protein</fullName>
    </submittedName>
</protein>
<evidence type="ECO:0000256" key="2">
    <source>
        <dbReference type="ARBA" id="ARBA00023224"/>
    </source>
</evidence>